<comment type="subcellular location">
    <subcellularLocation>
        <location evidence="1 8">Cell membrane</location>
        <topology evidence="1 8">Multi-pass membrane protein</topology>
    </subcellularLocation>
</comment>
<evidence type="ECO:0000256" key="6">
    <source>
        <dbReference type="ARBA" id="ARBA00022989"/>
    </source>
</evidence>
<dbReference type="RefSeq" id="WP_092567408.1">
    <property type="nucleotide sequence ID" value="NZ_FOZW01000009.1"/>
</dbReference>
<evidence type="ECO:0000256" key="7">
    <source>
        <dbReference type="ARBA" id="ARBA00023136"/>
    </source>
</evidence>
<dbReference type="InterPro" id="IPR002781">
    <property type="entry name" value="TM_pro_TauE-like"/>
</dbReference>
<organism evidence="9 10">
    <name type="scientific">Alloyangia pacifica</name>
    <dbReference type="NCBI Taxonomy" id="311180"/>
    <lineage>
        <taxon>Bacteria</taxon>
        <taxon>Pseudomonadati</taxon>
        <taxon>Pseudomonadota</taxon>
        <taxon>Alphaproteobacteria</taxon>
        <taxon>Rhodobacterales</taxon>
        <taxon>Roseobacteraceae</taxon>
        <taxon>Alloyangia</taxon>
    </lineage>
</organism>
<feature type="transmembrane region" description="Helical" evidence="8">
    <location>
        <begin position="180"/>
        <end position="197"/>
    </location>
</feature>
<keyword evidence="4 8" id="KW-1003">Cell membrane</keyword>
<evidence type="ECO:0000313" key="9">
    <source>
        <dbReference type="EMBL" id="SFT07373.1"/>
    </source>
</evidence>
<keyword evidence="3" id="KW-0813">Transport</keyword>
<feature type="transmembrane region" description="Helical" evidence="8">
    <location>
        <begin position="133"/>
        <end position="150"/>
    </location>
</feature>
<keyword evidence="7 8" id="KW-0472">Membrane</keyword>
<dbReference type="GO" id="GO:0005886">
    <property type="term" value="C:plasma membrane"/>
    <property type="evidence" value="ECO:0007669"/>
    <property type="project" value="UniProtKB-SubCell"/>
</dbReference>
<reference evidence="10" key="1">
    <citation type="submission" date="2016-10" db="EMBL/GenBank/DDBJ databases">
        <authorList>
            <person name="Varghese N."/>
            <person name="Submissions S."/>
        </authorList>
    </citation>
    <scope>NUCLEOTIDE SEQUENCE [LARGE SCALE GENOMIC DNA]</scope>
    <source>
        <strain evidence="10">DSM 26894</strain>
    </source>
</reference>
<feature type="transmembrane region" description="Helical" evidence="8">
    <location>
        <begin position="203"/>
        <end position="223"/>
    </location>
</feature>
<keyword evidence="5 8" id="KW-0812">Transmembrane</keyword>
<evidence type="ECO:0000256" key="5">
    <source>
        <dbReference type="ARBA" id="ARBA00022692"/>
    </source>
</evidence>
<feature type="transmembrane region" description="Helical" evidence="8">
    <location>
        <begin position="31"/>
        <end position="51"/>
    </location>
</feature>
<dbReference type="PANTHER" id="PTHR30269">
    <property type="entry name" value="TRANSMEMBRANE PROTEIN YFCA"/>
    <property type="match status" value="1"/>
</dbReference>
<keyword evidence="10" id="KW-1185">Reference proteome</keyword>
<evidence type="ECO:0000256" key="3">
    <source>
        <dbReference type="ARBA" id="ARBA00022448"/>
    </source>
</evidence>
<gene>
    <name evidence="9" type="ORF">SAMN04488050_109202</name>
</gene>
<sequence length="253" mass="25853">MLTTTILALAGFGAGALNAIAGGGTFLTFPALVWVGVPPIMANATATFAALPGYAGSSWAYRRDIQAGEGPSLTALVVTAMLGGILGALLLLVTPEDLFSGVIPWLLLMATLAFAAGPALLRGLLASGRHLPDAVSLTLTLLLLVSIYGGYFNGGLGILLLAAFGLIGMSDLHRMNGLKTLASLVLSAVSVVTYSLAGLIDWNALLVTGLGCATGGYVGAHMARKMQDLSLPRTFIVTVGLVTTIVFFAQAYG</sequence>
<comment type="similarity">
    <text evidence="2 8">Belongs to the 4-toluene sulfonate uptake permease (TSUP) (TC 2.A.102) family.</text>
</comment>
<dbReference type="EMBL" id="FOZW01000009">
    <property type="protein sequence ID" value="SFT07373.1"/>
    <property type="molecule type" value="Genomic_DNA"/>
</dbReference>
<accession>A0A1I6V128</accession>
<feature type="transmembrane region" description="Helical" evidence="8">
    <location>
        <begin position="72"/>
        <end position="92"/>
    </location>
</feature>
<evidence type="ECO:0000313" key="10">
    <source>
        <dbReference type="Proteomes" id="UP000199392"/>
    </source>
</evidence>
<dbReference type="Pfam" id="PF01925">
    <property type="entry name" value="TauE"/>
    <property type="match status" value="1"/>
</dbReference>
<feature type="transmembrane region" description="Helical" evidence="8">
    <location>
        <begin position="235"/>
        <end position="252"/>
    </location>
</feature>
<protein>
    <recommendedName>
        <fullName evidence="8">Probable membrane transporter protein</fullName>
    </recommendedName>
</protein>
<evidence type="ECO:0000256" key="8">
    <source>
        <dbReference type="RuleBase" id="RU363041"/>
    </source>
</evidence>
<evidence type="ECO:0000256" key="1">
    <source>
        <dbReference type="ARBA" id="ARBA00004651"/>
    </source>
</evidence>
<keyword evidence="6 8" id="KW-1133">Transmembrane helix</keyword>
<dbReference type="Proteomes" id="UP000199392">
    <property type="component" value="Unassembled WGS sequence"/>
</dbReference>
<dbReference type="STRING" id="311180.SAMN04488050_109202"/>
<evidence type="ECO:0000256" key="4">
    <source>
        <dbReference type="ARBA" id="ARBA00022475"/>
    </source>
</evidence>
<dbReference type="AlphaFoldDB" id="A0A1I6V128"/>
<proteinExistence type="inferred from homology"/>
<dbReference type="InterPro" id="IPR052017">
    <property type="entry name" value="TSUP"/>
</dbReference>
<feature type="transmembrane region" description="Helical" evidence="8">
    <location>
        <begin position="98"/>
        <end position="121"/>
    </location>
</feature>
<evidence type="ECO:0000256" key="2">
    <source>
        <dbReference type="ARBA" id="ARBA00009142"/>
    </source>
</evidence>
<dbReference type="PANTHER" id="PTHR30269:SF0">
    <property type="entry name" value="MEMBRANE TRANSPORTER PROTEIN YFCA-RELATED"/>
    <property type="match status" value="1"/>
</dbReference>
<name>A0A1I6V128_9RHOB</name>